<keyword evidence="4" id="KW-1185">Reference proteome</keyword>
<organism evidence="3 4">
    <name type="scientific">Saccharopolyspora rosea</name>
    <dbReference type="NCBI Taxonomy" id="524884"/>
    <lineage>
        <taxon>Bacteria</taxon>
        <taxon>Bacillati</taxon>
        <taxon>Actinomycetota</taxon>
        <taxon>Actinomycetes</taxon>
        <taxon>Pseudonocardiales</taxon>
        <taxon>Pseudonocardiaceae</taxon>
        <taxon>Saccharopolyspora</taxon>
    </lineage>
</organism>
<reference evidence="4" key="1">
    <citation type="journal article" date="2019" name="Int. J. Syst. Evol. Microbiol.">
        <title>The Global Catalogue of Microorganisms (GCM) 10K type strain sequencing project: providing services to taxonomists for standard genome sequencing and annotation.</title>
        <authorList>
            <consortium name="The Broad Institute Genomics Platform"/>
            <consortium name="The Broad Institute Genome Sequencing Center for Infectious Disease"/>
            <person name="Wu L."/>
            <person name="Ma J."/>
        </authorList>
    </citation>
    <scope>NUCLEOTIDE SEQUENCE [LARGE SCALE GENOMIC DNA]</scope>
    <source>
        <strain evidence="4">CCUG 56401</strain>
    </source>
</reference>
<keyword evidence="1" id="KW-0812">Transmembrane</keyword>
<gene>
    <name evidence="3" type="ORF">ACFQ16_08470</name>
</gene>
<feature type="domain" description="LppM" evidence="2">
    <location>
        <begin position="31"/>
        <end position="180"/>
    </location>
</feature>
<evidence type="ECO:0000259" key="2">
    <source>
        <dbReference type="Pfam" id="PF21946"/>
    </source>
</evidence>
<comment type="caution">
    <text evidence="3">The sequence shown here is derived from an EMBL/GenBank/DDBJ whole genome shotgun (WGS) entry which is preliminary data.</text>
</comment>
<evidence type="ECO:0000313" key="4">
    <source>
        <dbReference type="Proteomes" id="UP001597018"/>
    </source>
</evidence>
<protein>
    <submittedName>
        <fullName evidence="3">DUF3153 domain-containing protein</fullName>
    </submittedName>
</protein>
<dbReference type="Pfam" id="PF21946">
    <property type="entry name" value="LppM"/>
    <property type="match status" value="1"/>
</dbReference>
<keyword evidence="1" id="KW-1133">Transmembrane helix</keyword>
<feature type="transmembrane region" description="Helical" evidence="1">
    <location>
        <begin position="188"/>
        <end position="211"/>
    </location>
</feature>
<evidence type="ECO:0000313" key="3">
    <source>
        <dbReference type="EMBL" id="MFD0919775.1"/>
    </source>
</evidence>
<proteinExistence type="predicted"/>
<evidence type="ECO:0000256" key="1">
    <source>
        <dbReference type="SAM" id="Phobius"/>
    </source>
</evidence>
<dbReference type="EMBL" id="JBHTIW010000004">
    <property type="protein sequence ID" value="MFD0919775.1"/>
    <property type="molecule type" value="Genomic_DNA"/>
</dbReference>
<dbReference type="PROSITE" id="PS51257">
    <property type="entry name" value="PROKAR_LIPOPROTEIN"/>
    <property type="match status" value="1"/>
</dbReference>
<dbReference type="InterPro" id="IPR053807">
    <property type="entry name" value="LppM"/>
</dbReference>
<dbReference type="RefSeq" id="WP_263251812.1">
    <property type="nucleotide sequence ID" value="NZ_BAABLT010000052.1"/>
</dbReference>
<accession>A0ABW3FSI8</accession>
<dbReference type="Proteomes" id="UP001597018">
    <property type="component" value="Unassembled WGS sequence"/>
</dbReference>
<keyword evidence="1" id="KW-0472">Membrane</keyword>
<name>A0ABW3FSI8_9PSEU</name>
<sequence>MEGKTPSPARGALLLVVFAAISTLLGGCLHLNSSLNISGDDLVSGELLVTTQTPEGQAPFRLRAPDDLADRVRITPYSADGQSGSHLSFQDLSFQEVERLSQALSPSGSRYQLNLSRSGSLVTLNAQVDLTPLANTDSAVQVKVSAPGDITNTNGQESAGTVTWNLEPGEVTRLVATYQYSDASSMSWVGWALLLGVLVFGAAGAVGALALRSHVRNRADQRI</sequence>